<dbReference type="EMBL" id="JAWJAY010001739">
    <property type="protein sequence ID" value="MDV2888616.1"/>
    <property type="molecule type" value="Genomic_DNA"/>
</dbReference>
<name>A0AAJ2U6M7_ALKPS</name>
<reference evidence="1" key="1">
    <citation type="submission" date="2023-10" db="EMBL/GenBank/DDBJ databases">
        <title>Screening of Alkalihalophilus pseudofirmusBZ-TG-HK211 and Its Alleviation of Salt Stress on Rapeseed Growth.</title>
        <authorList>
            <person name="Zhao B."/>
            <person name="Guo T."/>
        </authorList>
    </citation>
    <scope>NUCLEOTIDE SEQUENCE</scope>
    <source>
        <strain evidence="1">BZ-TG-HK211</strain>
    </source>
</reference>
<dbReference type="GO" id="GO:0016491">
    <property type="term" value="F:oxidoreductase activity"/>
    <property type="evidence" value="ECO:0007669"/>
    <property type="project" value="InterPro"/>
</dbReference>
<dbReference type="Gene3D" id="3.30.365.10">
    <property type="entry name" value="Aldehyde oxidase/xanthine dehydrogenase, molybdopterin binding domain"/>
    <property type="match status" value="1"/>
</dbReference>
<sequence length="62" mass="6528">TPSPLTPLGAKGLGEGNTMSAPVVIANAVTDALKPFNVSIDQLPLTPDRVWSKIHHQNAVKI</sequence>
<evidence type="ECO:0008006" key="3">
    <source>
        <dbReference type="Google" id="ProtNLM"/>
    </source>
</evidence>
<comment type="caution">
    <text evidence="1">The sequence shown here is derived from an EMBL/GenBank/DDBJ whole genome shotgun (WGS) entry which is preliminary data.</text>
</comment>
<accession>A0AAJ2U6M7</accession>
<evidence type="ECO:0000313" key="1">
    <source>
        <dbReference type="EMBL" id="MDV2888616.1"/>
    </source>
</evidence>
<feature type="non-terminal residue" evidence="1">
    <location>
        <position position="1"/>
    </location>
</feature>
<gene>
    <name evidence="1" type="ORF">RYX45_25990</name>
</gene>
<dbReference type="Proteomes" id="UP001285636">
    <property type="component" value="Unassembled WGS sequence"/>
</dbReference>
<dbReference type="SUPFAM" id="SSF56003">
    <property type="entry name" value="Molybdenum cofactor-binding domain"/>
    <property type="match status" value="1"/>
</dbReference>
<evidence type="ECO:0000313" key="2">
    <source>
        <dbReference type="Proteomes" id="UP001285636"/>
    </source>
</evidence>
<dbReference type="InterPro" id="IPR037165">
    <property type="entry name" value="AldOxase/xan_DH_Mopterin-bd_sf"/>
</dbReference>
<dbReference type="AlphaFoldDB" id="A0AAJ2U6M7"/>
<organism evidence="1 2">
    <name type="scientific">Alkalihalophilus pseudofirmus</name>
    <name type="common">Bacillus pseudofirmus</name>
    <dbReference type="NCBI Taxonomy" id="79885"/>
    <lineage>
        <taxon>Bacteria</taxon>
        <taxon>Bacillati</taxon>
        <taxon>Bacillota</taxon>
        <taxon>Bacilli</taxon>
        <taxon>Bacillales</taxon>
        <taxon>Bacillaceae</taxon>
        <taxon>Alkalihalophilus</taxon>
    </lineage>
</organism>
<dbReference type="RefSeq" id="WP_323468467.1">
    <property type="nucleotide sequence ID" value="NZ_JAWJAY010001739.1"/>
</dbReference>
<proteinExistence type="predicted"/>
<protein>
    <recommendedName>
        <fullName evidence="3">Aldehyde oxidase/xanthine dehydrogenase second molybdopterin binding domain-containing protein</fullName>
    </recommendedName>
</protein>